<keyword evidence="3" id="KW-1185">Reference proteome</keyword>
<dbReference type="EMBL" id="CAKMMF010000011">
    <property type="protein sequence ID" value="CAH1205751.1"/>
    <property type="molecule type" value="Genomic_DNA"/>
</dbReference>
<comment type="caution">
    <text evidence="2">The sequence shown here is derived from an EMBL/GenBank/DDBJ whole genome shotgun (WGS) entry which is preliminary data.</text>
</comment>
<protein>
    <submittedName>
        <fullName evidence="2">Uncharacterized protein</fullName>
    </submittedName>
</protein>
<reference evidence="2" key="1">
    <citation type="submission" date="2022-01" db="EMBL/GenBank/DDBJ databases">
        <authorList>
            <person name="Criscuolo A."/>
        </authorList>
    </citation>
    <scope>NUCLEOTIDE SEQUENCE</scope>
    <source>
        <strain evidence="2">CIP111893</strain>
    </source>
</reference>
<organism evidence="2 3">
    <name type="scientific">Paenibacillus plantiphilus</name>
    <dbReference type="NCBI Taxonomy" id="2905650"/>
    <lineage>
        <taxon>Bacteria</taxon>
        <taxon>Bacillati</taxon>
        <taxon>Bacillota</taxon>
        <taxon>Bacilli</taxon>
        <taxon>Bacillales</taxon>
        <taxon>Paenibacillaceae</taxon>
        <taxon>Paenibacillus</taxon>
    </lineage>
</organism>
<feature type="region of interest" description="Disordered" evidence="1">
    <location>
        <begin position="110"/>
        <end position="137"/>
    </location>
</feature>
<gene>
    <name evidence="2" type="ORF">PAECIP111893_02409</name>
</gene>
<dbReference type="RefSeq" id="WP_236342434.1">
    <property type="nucleotide sequence ID" value="NZ_CAKMMF010000011.1"/>
</dbReference>
<evidence type="ECO:0000256" key="1">
    <source>
        <dbReference type="SAM" id="MobiDB-lite"/>
    </source>
</evidence>
<sequence>MSEYISKQAVLDWLDTEFVNTPFGAVSAKIKDIYNEINSVRFDAPSDQGEVQSIGVEVLSAQLVEEVAAHAKTAVEVQRLQGALRDAADTIVYLMRDYPNEMWGDKEREDWESVGTDTLNEIKGVLSPQSEKGDGDQ</sequence>
<accession>A0ABM9C9W6</accession>
<evidence type="ECO:0000313" key="2">
    <source>
        <dbReference type="EMBL" id="CAH1205751.1"/>
    </source>
</evidence>
<name>A0ABM9C9W6_9BACL</name>
<dbReference type="Proteomes" id="UP000838686">
    <property type="component" value="Unassembled WGS sequence"/>
</dbReference>
<proteinExistence type="predicted"/>
<evidence type="ECO:0000313" key="3">
    <source>
        <dbReference type="Proteomes" id="UP000838686"/>
    </source>
</evidence>